<dbReference type="KEGG" id="mgin:FRZ54_16625"/>
<keyword evidence="1" id="KW-1133">Transmembrane helix</keyword>
<evidence type="ECO:0000256" key="1">
    <source>
        <dbReference type="SAM" id="Phobius"/>
    </source>
</evidence>
<evidence type="ECO:0000313" key="3">
    <source>
        <dbReference type="Proteomes" id="UP000321479"/>
    </source>
</evidence>
<gene>
    <name evidence="2" type="ORF">FRZ54_16625</name>
</gene>
<feature type="transmembrane region" description="Helical" evidence="1">
    <location>
        <begin position="74"/>
        <end position="95"/>
    </location>
</feature>
<dbReference type="RefSeq" id="WP_147032705.1">
    <property type="nucleotide sequence ID" value="NZ_CP042436.1"/>
</dbReference>
<feature type="transmembrane region" description="Helical" evidence="1">
    <location>
        <begin position="49"/>
        <end position="69"/>
    </location>
</feature>
<proteinExistence type="predicted"/>
<feature type="transmembrane region" description="Helical" evidence="1">
    <location>
        <begin position="12"/>
        <end position="29"/>
    </location>
</feature>
<reference evidence="2 3" key="1">
    <citation type="journal article" date="2017" name="Curr. Microbiol.">
        <title>Mucilaginibacter ginsenosidivorans sp. nov., Isolated from Soil of Ginseng Field.</title>
        <authorList>
            <person name="Kim M.M."/>
            <person name="Siddiqi M.Z."/>
            <person name="Im W.T."/>
        </authorList>
    </citation>
    <scope>NUCLEOTIDE SEQUENCE [LARGE SCALE GENOMIC DNA]</scope>
    <source>
        <strain evidence="2 3">Gsoil 3017</strain>
    </source>
</reference>
<keyword evidence="1" id="KW-0812">Transmembrane</keyword>
<evidence type="ECO:0000313" key="2">
    <source>
        <dbReference type="EMBL" id="QEC64132.1"/>
    </source>
</evidence>
<dbReference type="AlphaFoldDB" id="A0A5B8UYQ9"/>
<dbReference type="EMBL" id="CP042436">
    <property type="protein sequence ID" value="QEC64132.1"/>
    <property type="molecule type" value="Genomic_DNA"/>
</dbReference>
<keyword evidence="3" id="KW-1185">Reference proteome</keyword>
<name>A0A5B8UYQ9_9SPHI</name>
<sequence>MFSFYSKHRLFIARAAVIIILMVIIRTLADALYHFKTSSGLTNAQLDMYFIGALVAASSALLIFLLYLWQKYSLVSLIALITIIVLIGIKVHYIGWNI</sequence>
<organism evidence="2 3">
    <name type="scientific">Mucilaginibacter ginsenosidivorans</name>
    <dbReference type="NCBI Taxonomy" id="398053"/>
    <lineage>
        <taxon>Bacteria</taxon>
        <taxon>Pseudomonadati</taxon>
        <taxon>Bacteroidota</taxon>
        <taxon>Sphingobacteriia</taxon>
        <taxon>Sphingobacteriales</taxon>
        <taxon>Sphingobacteriaceae</taxon>
        <taxon>Mucilaginibacter</taxon>
    </lineage>
</organism>
<dbReference type="Proteomes" id="UP000321479">
    <property type="component" value="Chromosome"/>
</dbReference>
<accession>A0A5B8UYQ9</accession>
<protein>
    <submittedName>
        <fullName evidence="2">Uncharacterized protein</fullName>
    </submittedName>
</protein>
<keyword evidence="1" id="KW-0472">Membrane</keyword>